<protein>
    <recommendedName>
        <fullName evidence="2">Gylcosyl hydrolase 115 C-terminal domain-containing protein</fullName>
    </recommendedName>
</protein>
<dbReference type="HOGENOM" id="CLU_004852_0_0_1"/>
<dbReference type="InterPro" id="IPR029018">
    <property type="entry name" value="Hex-like_dom2"/>
</dbReference>
<dbReference type="InterPro" id="IPR042301">
    <property type="entry name" value="GH115_sf"/>
</dbReference>
<dbReference type="Gene3D" id="3.20.20.520">
    <property type="entry name" value="Glycosyl hydrolase family 115"/>
    <property type="match status" value="1"/>
</dbReference>
<organism evidence="3 4">
    <name type="scientific">Stachybotrys chartarum (strain CBS 109288 / IBT 7711)</name>
    <name type="common">Toxic black mold</name>
    <name type="synonym">Stilbospora chartarum</name>
    <dbReference type="NCBI Taxonomy" id="1280523"/>
    <lineage>
        <taxon>Eukaryota</taxon>
        <taxon>Fungi</taxon>
        <taxon>Dikarya</taxon>
        <taxon>Ascomycota</taxon>
        <taxon>Pezizomycotina</taxon>
        <taxon>Sordariomycetes</taxon>
        <taxon>Hypocreomycetidae</taxon>
        <taxon>Hypocreales</taxon>
        <taxon>Stachybotryaceae</taxon>
        <taxon>Stachybotrys</taxon>
    </lineage>
</organism>
<keyword evidence="1" id="KW-0378">Hydrolase</keyword>
<evidence type="ECO:0000256" key="1">
    <source>
        <dbReference type="ARBA" id="ARBA00022801"/>
    </source>
</evidence>
<dbReference type="PANTHER" id="PTHR37842">
    <property type="match status" value="1"/>
</dbReference>
<gene>
    <name evidence="3" type="ORF">S7711_05195</name>
</gene>
<dbReference type="GO" id="GO:0016787">
    <property type="term" value="F:hydrolase activity"/>
    <property type="evidence" value="ECO:0007669"/>
    <property type="project" value="UniProtKB-KW"/>
</dbReference>
<dbReference type="InterPro" id="IPR041437">
    <property type="entry name" value="GH115_C"/>
</dbReference>
<keyword evidence="4" id="KW-1185">Reference proteome</keyword>
<dbReference type="Pfam" id="PF15979">
    <property type="entry name" value="Glyco_hydro_115"/>
    <property type="match status" value="1"/>
</dbReference>
<sequence length="977" mass="110377">MFEAPTVSFESGQGFSIVGAVILVDGADFEGVRIAVQNLSQDFGKVAGIESIVQNTTCPSKANTTCIVIGSTSQSSIINALRDSGKLDTSGVDGKWETWMTTTVENPFEGYSQALVIVGSDKRGTIYGTYSLSEQIGISPWHWWADVPPKRHPAIYALPISTVNGEPSIKYRGIFINDEAPAMDSWAHEKFGPKFNTELYGHIFELLLRLKANFMWPAMWRGYPYPGRSFFVDDPSNQKLADTVGIVMGTSHHEPMQRAMNEWSTTQPEGTWNWETNKSKVRQYFEEGAARAEPFESYMTIGMRGEGDGPISGSNPVATLTDVIANQRDIFKDVYGNEDGPMQALALYKEVQSIYDDGLEVPDDVTLLFADDNFGSLRRLPNDAEIERKGGIGFYYHFQYTGSPRSYRWMNSNNLGKAWQQLQLGYHECARELWIFNVGDLKPQEVPMSFAFDLAWNVNAIGPDTFLDYYTALATREFGSQYSEAIARLWYEYDRLVALRKHEHIEPETFSLLKYHEAETVVSRWGRILEVAESIRANLSPEQQPAFFQLVLYPIKASYTFVRLRVTQYRNQLYAKQRRNTTNALFHRCISLFDADHDLVEEYHSILDGKWNHMLRQPHYGFTSSWMGPSRNMISGLCYVQTKEDSNPSVGHMGIAVEGTEGINPGLINEDSDRTHPSRKWLQAGVTLPFISPYGVQSRYFEVFHRGTRQFTWEATPQYAWIKLSQYQGTLAPGDDDVRVNITIDWARVPVNFDQDTTIEIVGSVDGYELVHLNVKNRRAPADFTGFVETDGYVSIDAGNWVTSPYLHLPAVGRPIGGAVTLPYGIDLSNPDAVAFLRYPFYVFTERDNANLELQFTMTLDTHPDEFLEFDLRWDEGDVETFRLTSPGNGDLPMGWSAAVQDCVWKRNHNLGRVNPGPHVIEVRFRSTNICLEKLLVDLGQVKITYLGPAESEYVGKESSLAESVGSEDGLDIRLRI</sequence>
<dbReference type="Gene3D" id="3.30.379.10">
    <property type="entry name" value="Chitobiase/beta-hexosaminidase domain 2-like"/>
    <property type="match status" value="1"/>
</dbReference>
<dbReference type="InterPro" id="IPR031924">
    <property type="entry name" value="GH115"/>
</dbReference>
<evidence type="ECO:0000313" key="4">
    <source>
        <dbReference type="Proteomes" id="UP000028045"/>
    </source>
</evidence>
<name>A0A084ANG2_STACB</name>
<accession>A0A084ANG2</accession>
<proteinExistence type="predicted"/>
<dbReference type="Pfam" id="PF17829">
    <property type="entry name" value="GH115_C"/>
    <property type="match status" value="1"/>
</dbReference>
<dbReference type="AlphaFoldDB" id="A0A084ANG2"/>
<dbReference type="PANTHER" id="PTHR37842:SF2">
    <property type="entry name" value="GYLCOSYL HYDROLASE 115 C-TERMINAL DOMAIN-CONTAINING PROTEIN"/>
    <property type="match status" value="1"/>
</dbReference>
<dbReference type="EMBL" id="KL648641">
    <property type="protein sequence ID" value="KEY66841.1"/>
    <property type="molecule type" value="Genomic_DNA"/>
</dbReference>
<dbReference type="SUPFAM" id="SSF55545">
    <property type="entry name" value="beta-N-acetylhexosaminidase-like domain"/>
    <property type="match status" value="1"/>
</dbReference>
<evidence type="ECO:0000313" key="3">
    <source>
        <dbReference type="EMBL" id="KEY66841.1"/>
    </source>
</evidence>
<dbReference type="OrthoDB" id="4849794at2759"/>
<dbReference type="Gene3D" id="2.60.120.1620">
    <property type="match status" value="1"/>
</dbReference>
<reference evidence="3 4" key="1">
    <citation type="journal article" date="2014" name="BMC Genomics">
        <title>Comparative genome sequencing reveals chemotype-specific gene clusters in the toxigenic black mold Stachybotrys.</title>
        <authorList>
            <person name="Semeiks J."/>
            <person name="Borek D."/>
            <person name="Otwinowski Z."/>
            <person name="Grishin N.V."/>
        </authorList>
    </citation>
    <scope>NUCLEOTIDE SEQUENCE [LARGE SCALE GENOMIC DNA]</scope>
    <source>
        <strain evidence="4">CBS 109288 / IBT 7711</strain>
    </source>
</reference>
<dbReference type="Gene3D" id="1.20.58.2150">
    <property type="match status" value="1"/>
</dbReference>
<feature type="domain" description="Gylcosyl hydrolase 115 C-terminal" evidence="2">
    <location>
        <begin position="786"/>
        <end position="951"/>
    </location>
</feature>
<evidence type="ECO:0000259" key="2">
    <source>
        <dbReference type="Pfam" id="PF17829"/>
    </source>
</evidence>
<dbReference type="Proteomes" id="UP000028045">
    <property type="component" value="Unassembled WGS sequence"/>
</dbReference>